<keyword evidence="2" id="KW-0378">Hydrolase</keyword>
<dbReference type="InterPro" id="IPR015943">
    <property type="entry name" value="WD40/YVTN_repeat-like_dom_sf"/>
</dbReference>
<dbReference type="Gene3D" id="2.40.128.130">
    <property type="entry name" value="Autotransporter beta-domain"/>
    <property type="match status" value="1"/>
</dbReference>
<keyword evidence="3" id="KW-0119">Carbohydrate metabolism</keyword>
<dbReference type="RefSeq" id="WP_377323238.1">
    <property type="nucleotide sequence ID" value="NZ_JBHSNG010000001.1"/>
</dbReference>
<dbReference type="EMBL" id="JBHSNG010000001">
    <property type="protein sequence ID" value="MFC5579554.1"/>
    <property type="molecule type" value="Genomic_DNA"/>
</dbReference>
<feature type="chain" id="PRO_5046439182" evidence="7">
    <location>
        <begin position="36"/>
        <end position="1469"/>
    </location>
</feature>
<proteinExistence type="inferred from homology"/>
<evidence type="ECO:0000256" key="6">
    <source>
        <dbReference type="ARBA" id="ARBA00037986"/>
    </source>
</evidence>
<dbReference type="SUPFAM" id="SSF103515">
    <property type="entry name" value="Autotransporter"/>
    <property type="match status" value="1"/>
</dbReference>
<dbReference type="Proteomes" id="UP001596111">
    <property type="component" value="Unassembled WGS sequence"/>
</dbReference>
<dbReference type="CDD" id="cd15482">
    <property type="entry name" value="Sialidase_non-viral"/>
    <property type="match status" value="1"/>
</dbReference>
<evidence type="ECO:0000256" key="3">
    <source>
        <dbReference type="ARBA" id="ARBA00023277"/>
    </source>
</evidence>
<comment type="caution">
    <text evidence="9">The sequence shown here is derived from an EMBL/GenBank/DDBJ whole genome shotgun (WGS) entry which is preliminary data.</text>
</comment>
<feature type="signal peptide" evidence="7">
    <location>
        <begin position="1"/>
        <end position="35"/>
    </location>
</feature>
<dbReference type="Pfam" id="PF03797">
    <property type="entry name" value="Autotransporter"/>
    <property type="match status" value="1"/>
</dbReference>
<keyword evidence="1 7" id="KW-0732">Signal</keyword>
<dbReference type="InterPro" id="IPR036709">
    <property type="entry name" value="Autotransporte_beta_dom_sf"/>
</dbReference>
<name>A0ABW0SSV2_9GAMM</name>
<comment type="similarity">
    <text evidence="6">Belongs to the glycosyl hydrolase 74 family.</text>
</comment>
<evidence type="ECO:0000313" key="9">
    <source>
        <dbReference type="EMBL" id="MFC5579554.1"/>
    </source>
</evidence>
<dbReference type="PROSITE" id="PS51208">
    <property type="entry name" value="AUTOTRANSPORTER"/>
    <property type="match status" value="1"/>
</dbReference>
<evidence type="ECO:0000256" key="4">
    <source>
        <dbReference type="ARBA" id="ARBA00023295"/>
    </source>
</evidence>
<evidence type="ECO:0000256" key="1">
    <source>
        <dbReference type="ARBA" id="ARBA00022729"/>
    </source>
</evidence>
<dbReference type="PANTHER" id="PTHR43739:SF2">
    <property type="entry name" value="OLIGOXYLOGLUCAN-REDUCING END-SPECIFIC XYLOGLUCANASE-RELATED"/>
    <property type="match status" value="1"/>
</dbReference>
<keyword evidence="4" id="KW-0326">Glycosidase</keyword>
<organism evidence="9 10">
    <name type="scientific">Rhodanobacter terrae</name>
    <dbReference type="NCBI Taxonomy" id="418647"/>
    <lineage>
        <taxon>Bacteria</taxon>
        <taxon>Pseudomonadati</taxon>
        <taxon>Pseudomonadota</taxon>
        <taxon>Gammaproteobacteria</taxon>
        <taxon>Lysobacterales</taxon>
        <taxon>Rhodanobacteraceae</taxon>
        <taxon>Rhodanobacter</taxon>
    </lineage>
</organism>
<gene>
    <name evidence="9" type="ORF">ACFPPB_00285</name>
</gene>
<dbReference type="InterPro" id="IPR036278">
    <property type="entry name" value="Sialidase_sf"/>
</dbReference>
<reference evidence="10" key="1">
    <citation type="journal article" date="2019" name="Int. J. Syst. Evol. Microbiol.">
        <title>The Global Catalogue of Microorganisms (GCM) 10K type strain sequencing project: providing services to taxonomists for standard genome sequencing and annotation.</title>
        <authorList>
            <consortium name="The Broad Institute Genomics Platform"/>
            <consortium name="The Broad Institute Genome Sequencing Center for Infectious Disease"/>
            <person name="Wu L."/>
            <person name="Ma J."/>
        </authorList>
    </citation>
    <scope>NUCLEOTIDE SEQUENCE [LARGE SCALE GENOMIC DNA]</scope>
    <source>
        <strain evidence="10">CGMCC 1.13587</strain>
    </source>
</reference>
<keyword evidence="5" id="KW-0624">Polysaccharide degradation</keyword>
<evidence type="ECO:0000256" key="7">
    <source>
        <dbReference type="SAM" id="SignalP"/>
    </source>
</evidence>
<dbReference type="SMART" id="SM00869">
    <property type="entry name" value="Autotransporter"/>
    <property type="match status" value="1"/>
</dbReference>
<dbReference type="SUPFAM" id="SSF50939">
    <property type="entry name" value="Sialidases"/>
    <property type="match status" value="1"/>
</dbReference>
<evidence type="ECO:0000256" key="2">
    <source>
        <dbReference type="ARBA" id="ARBA00022801"/>
    </source>
</evidence>
<keyword evidence="10" id="KW-1185">Reference proteome</keyword>
<protein>
    <submittedName>
        <fullName evidence="9">Autotransporter domain-containing protein</fullName>
    </submittedName>
</protein>
<feature type="domain" description="Autotransporter" evidence="8">
    <location>
        <begin position="1190"/>
        <end position="1469"/>
    </location>
</feature>
<dbReference type="InterPro" id="IPR005546">
    <property type="entry name" value="Autotransporte_beta"/>
</dbReference>
<evidence type="ECO:0000313" key="10">
    <source>
        <dbReference type="Proteomes" id="UP001596111"/>
    </source>
</evidence>
<dbReference type="Gene3D" id="2.130.10.10">
    <property type="entry name" value="YVTN repeat-like/Quinoprotein amine dehydrogenase"/>
    <property type="match status" value="4"/>
</dbReference>
<dbReference type="InterPro" id="IPR052025">
    <property type="entry name" value="Xyloglucanase_GH74"/>
</dbReference>
<dbReference type="PANTHER" id="PTHR43739">
    <property type="entry name" value="XYLOGLUCANASE (EUROFUNG)"/>
    <property type="match status" value="1"/>
</dbReference>
<accession>A0ABW0SSV2</accession>
<evidence type="ECO:0000259" key="8">
    <source>
        <dbReference type="PROSITE" id="PS51208"/>
    </source>
</evidence>
<evidence type="ECO:0000256" key="5">
    <source>
        <dbReference type="ARBA" id="ARBA00023326"/>
    </source>
</evidence>
<sequence length="1469" mass="151668">MKQRSTQPFASRRGAPKLLTAMIALALAAPGLSHAQSFVPAGPGTESGPYFLLNGADNPQAGQPTNTAPYFATQSGAIQSIAVNPFDSKLMLASSPSGGIFRSTDGGQSWSAVTASQGSLAVSDISFDPTDPTGMTVVASIGSTTNGATGTHFDRGGLTNQGMLYSTDGGMTWNTIGQNALPDVSMLNVVARGRTIMAAGFEEEGEKPNGANTGLYRSTDGGKTFTRVDQLAGSGLPPGPTSALVGDPADPNRFYVGVTGTGNTAVYASDDGGKTWNKIFSAANANGSINANTSTMLRVAAGPHGSVVVGVVNAALGQLNNAFLSQNGGQSWVDLSPSLAANTVSNETAGSTARAAAYQLKRYGEVIPGLAINQGGQAATNSLVAIDPNHPNVVYIAGDGRYDNVTGSTFEGVSAIRAEVNADGSVTYAPLTDNDTSDHSTVHPDARVFAFDGQGNLLMGTDGGLYCRTNPSSNNGDWRGLNNGRQALEIYSLGLDPNTGQIAVAAQDNGAARQMPTNRSIYQQIGGGDGTLALINGQGTPGFSYTYVASQYLGGLTRYKTDAQGNYVNTVPWTDGSGNLIENYPVSTDLYFAPDSAGQFATVTGPGGGNIVELDNNTINFVNPFVLNNVDRSLMATGVTPGVLVSQDNFGIGATPYVSGDIACAQGCYQILPSYFAGATGFVSALDFGTRDNTYALLAGTYLYQDPQSGNYARLFVSTGTSLGGINLQPVFSYPVAMHAPNAVLFDPRSENRFFAAAPGTSGNGFLWSSVDGGATGTDLTSNLPANFIRPDALGFISSNGVNALLVGGMNSAANAGNPLVSADSDAGGVLSNWRRLGNGLPNVQVTVIDYQPGLDAMAIGTYGRGAWMLYDVTSNFADATVLQFGLANNDSNPDVSLLTGNRPLIKYGTGTLTIAGHATYTGGSSLDDGTVVLNGAVLNDVKLASAAMLRGSGSASGRLDVQGGLVAPGSASGNALTVGSLSNQGGSLLFAYGPASGQNTHLTVQGHADIGGMKLMLAPLSSTVPFYGNYNLLSAGSLSGQFANAANASGRTAWINLASLQPPSGSSKPVPASMQPSQLARLNYFNNVALEILHPLDWTAGSGNANQRAVGQALNSLQYTASGSLLSALGKVASGNLPSNLEVISGESSVASARAINVVGDRFLATIGSQMLDAPGRGDGQGDHPGLGQDVGDHRFWAQISSISTRLNGEFQSNRFDGGGIAIGGEVALGTRARAGVALGHSNITTSTPGLSPNVRSQYNMLAAYGDYQRGRWFIGGLLSHADGWSYADGTINLGVSGMQTAKGKPGASSTALQLTSGLDFRFARRWFVRPYADAMAAKSSQDAYNEYGAGALSLQYGKIDQTRYQGDLGLKLGASFEKGTSTFQPYVALAETAAWGDRRPEAQVGFIGAPGTSFQVRGNSVPRSWLNGQAGVHMAFGKSMKLEVSYQGALTGRLHDDFFNAGLSWRF</sequence>